<reference evidence="6 8" key="1">
    <citation type="submission" date="2015-06" db="EMBL/GenBank/DDBJ databases">
        <title>Draft genome assembly of filamentous brackish cyanobacterium Limnoraphis robusta strain CS-951.</title>
        <authorList>
            <person name="Willis A."/>
            <person name="Parks M."/>
            <person name="Burford M.A."/>
        </authorList>
    </citation>
    <scope>NUCLEOTIDE SEQUENCE [LARGE SCALE GENOMIC DNA]</scope>
    <source>
        <strain evidence="6 8">CS-951</strain>
    </source>
</reference>
<evidence type="ECO:0000256" key="3">
    <source>
        <dbReference type="ARBA" id="ARBA00023136"/>
    </source>
</evidence>
<dbReference type="PATRIC" id="fig|1637645.4.peg.6050"/>
<comment type="similarity">
    <text evidence="5">Belongs to the Psb28 family.</text>
</comment>
<proteinExistence type="inferred from homology"/>
<keyword evidence="4 5" id="KW-0604">Photosystem II</keyword>
<dbReference type="Gene3D" id="2.40.30.220">
    <property type="entry name" value="Photosystem II Psb28"/>
    <property type="match status" value="1"/>
</dbReference>
<dbReference type="OrthoDB" id="559598at2"/>
<dbReference type="RefSeq" id="WP_046281287.1">
    <property type="nucleotide sequence ID" value="NZ_LATL02000308.1"/>
</dbReference>
<keyword evidence="3" id="KW-0472">Membrane</keyword>
<evidence type="ECO:0000313" key="8">
    <source>
        <dbReference type="Proteomes" id="UP000033607"/>
    </source>
</evidence>
<comment type="subcellular location">
    <subcellularLocation>
        <location evidence="1">Membrane</location>
        <topology evidence="1">Peripheral membrane protein</topology>
    </subcellularLocation>
</comment>
<evidence type="ECO:0000256" key="4">
    <source>
        <dbReference type="ARBA" id="ARBA00023276"/>
    </source>
</evidence>
<accession>A0A0F5YAA5</accession>
<dbReference type="NCBIfam" id="TIGR03047">
    <property type="entry name" value="PS_II_psb28"/>
    <property type="match status" value="1"/>
</dbReference>
<evidence type="ECO:0000256" key="5">
    <source>
        <dbReference type="RuleBase" id="RU003509"/>
    </source>
</evidence>
<gene>
    <name evidence="6" type="ORF">WN50_24705</name>
    <name evidence="7" type="ORF">WN50_39805</name>
</gene>
<comment type="caution">
    <text evidence="6">The sequence shown here is derived from an EMBL/GenBank/DDBJ whole genome shotgun (WGS) entry which is preliminary data.</text>
</comment>
<evidence type="ECO:0000256" key="2">
    <source>
        <dbReference type="ARBA" id="ARBA00022531"/>
    </source>
</evidence>
<dbReference type="Proteomes" id="UP000033607">
    <property type="component" value="Unassembled WGS sequence"/>
</dbReference>
<dbReference type="InterPro" id="IPR038676">
    <property type="entry name" value="Psb28_c1_sf"/>
</dbReference>
<evidence type="ECO:0000256" key="1">
    <source>
        <dbReference type="ARBA" id="ARBA00004170"/>
    </source>
</evidence>
<evidence type="ECO:0000313" key="6">
    <source>
        <dbReference type="EMBL" id="KKD35547.1"/>
    </source>
</evidence>
<dbReference type="EMBL" id="LATL02000356">
    <property type="protein sequence ID" value="KMW69874.1"/>
    <property type="molecule type" value="Genomic_DNA"/>
</dbReference>
<protein>
    <recommendedName>
        <fullName evidence="5">Photosystem II reaction center Psb28 protein</fullName>
    </recommendedName>
</protein>
<dbReference type="GO" id="GO:0015979">
    <property type="term" value="P:photosynthesis"/>
    <property type="evidence" value="ECO:0007669"/>
    <property type="project" value="UniProtKB-KW"/>
</dbReference>
<dbReference type="PANTHER" id="PTHR34963:SF2">
    <property type="entry name" value="PHOTOSYSTEM II REACTION CENTER PSB28 PROTEIN, CHLOROPLASTIC"/>
    <property type="match status" value="1"/>
</dbReference>
<sequence length="121" mass="14125">MSTSIQFITGLNEDISGVSLRKPRNSEKKIVVLTFERLQAVEQLRAYRKEIKNLWLRDEEGEIKVTPTGVKFFYVGDDELSKVECTFEVEAEDIFERVMRFLNRYAEENGFEYQSSSNQAN</sequence>
<evidence type="ECO:0000313" key="7">
    <source>
        <dbReference type="EMBL" id="KMW69874.1"/>
    </source>
</evidence>
<dbReference type="AlphaFoldDB" id="A0A0F5YAA5"/>
<dbReference type="InterPro" id="IPR005610">
    <property type="entry name" value="PSII_Psb28_class-1"/>
</dbReference>
<dbReference type="Pfam" id="PF03912">
    <property type="entry name" value="Psb28"/>
    <property type="match status" value="1"/>
</dbReference>
<keyword evidence="2 5" id="KW-0602">Photosynthesis</keyword>
<dbReference type="PANTHER" id="PTHR34963">
    <property type="match status" value="1"/>
</dbReference>
<dbReference type="GO" id="GO:0009654">
    <property type="term" value="C:photosystem II oxygen evolving complex"/>
    <property type="evidence" value="ECO:0007669"/>
    <property type="project" value="InterPro"/>
</dbReference>
<organism evidence="6 8">
    <name type="scientific">Limnoraphis robusta CS-951</name>
    <dbReference type="NCBI Taxonomy" id="1637645"/>
    <lineage>
        <taxon>Bacteria</taxon>
        <taxon>Bacillati</taxon>
        <taxon>Cyanobacteriota</taxon>
        <taxon>Cyanophyceae</taxon>
        <taxon>Oscillatoriophycideae</taxon>
        <taxon>Oscillatoriales</taxon>
        <taxon>Sirenicapillariaceae</taxon>
        <taxon>Limnoraphis</taxon>
    </lineage>
</organism>
<dbReference type="EMBL" id="LATL02000308">
    <property type="protein sequence ID" value="KKD35547.1"/>
    <property type="molecule type" value="Genomic_DNA"/>
</dbReference>
<name>A0A0F5YAA5_9CYAN</name>